<dbReference type="PANTHER" id="PTHR40462">
    <property type="entry name" value="CHROMOSOME 1, WHOLE GENOME SHOTGUN SEQUENCE"/>
    <property type="match status" value="1"/>
</dbReference>
<dbReference type="EMBL" id="CAJMWR010003807">
    <property type="protein sequence ID" value="CAE6470780.1"/>
    <property type="molecule type" value="Genomic_DNA"/>
</dbReference>
<comment type="caution">
    <text evidence="2">The sequence shown here is derived from an EMBL/GenBank/DDBJ whole genome shotgun (WGS) entry which is preliminary data.</text>
</comment>
<gene>
    <name evidence="2" type="ORF">RDB_LOCUS115971</name>
</gene>
<feature type="compositionally biased region" description="Polar residues" evidence="1">
    <location>
        <begin position="10"/>
        <end position="21"/>
    </location>
</feature>
<protein>
    <recommendedName>
        <fullName evidence="4">DNA damage-responsive protein 48</fullName>
    </recommendedName>
</protein>
<evidence type="ECO:0000256" key="1">
    <source>
        <dbReference type="SAM" id="MobiDB-lite"/>
    </source>
</evidence>
<evidence type="ECO:0000313" key="3">
    <source>
        <dbReference type="Proteomes" id="UP000663840"/>
    </source>
</evidence>
<evidence type="ECO:0000313" key="2">
    <source>
        <dbReference type="EMBL" id="CAE6470780.1"/>
    </source>
</evidence>
<dbReference type="PANTHER" id="PTHR40462:SF1">
    <property type="entry name" value="EXPRESSED PROTEIN"/>
    <property type="match status" value="1"/>
</dbReference>
<accession>A0A8H3C055</accession>
<sequence length="114" mass="12367">MDFLNKFAGQHTQQNPDQGHQQAGGSGGFMGMINNAAGGGQAGEAKEDGLDKAIDWVQEKYLGQAIDWVQEKYLGQGDQSNESALEQAKDEQISDFIRAQYKSATGKDFPIADK</sequence>
<dbReference type="OrthoDB" id="3238436at2759"/>
<feature type="region of interest" description="Disordered" evidence="1">
    <location>
        <begin position="1"/>
        <end position="46"/>
    </location>
</feature>
<organism evidence="2 3">
    <name type="scientific">Rhizoctonia solani</name>
    <dbReference type="NCBI Taxonomy" id="456999"/>
    <lineage>
        <taxon>Eukaryota</taxon>
        <taxon>Fungi</taxon>
        <taxon>Dikarya</taxon>
        <taxon>Basidiomycota</taxon>
        <taxon>Agaricomycotina</taxon>
        <taxon>Agaricomycetes</taxon>
        <taxon>Cantharellales</taxon>
        <taxon>Ceratobasidiaceae</taxon>
        <taxon>Rhizoctonia</taxon>
    </lineage>
</organism>
<name>A0A8H3C055_9AGAM</name>
<evidence type="ECO:0008006" key="4">
    <source>
        <dbReference type="Google" id="ProtNLM"/>
    </source>
</evidence>
<dbReference type="AlphaFoldDB" id="A0A8H3C055"/>
<proteinExistence type="predicted"/>
<dbReference type="Proteomes" id="UP000663840">
    <property type="component" value="Unassembled WGS sequence"/>
</dbReference>
<reference evidence="2" key="1">
    <citation type="submission" date="2021-01" db="EMBL/GenBank/DDBJ databases">
        <authorList>
            <person name="Kaushik A."/>
        </authorList>
    </citation>
    <scope>NUCLEOTIDE SEQUENCE</scope>
    <source>
        <strain evidence="2">AG1-1A</strain>
    </source>
</reference>